<dbReference type="Proteomes" id="UP000663929">
    <property type="component" value="Chromosome"/>
</dbReference>
<accession>A0A8A4THH3</accession>
<dbReference type="Pfam" id="PF13692">
    <property type="entry name" value="Glyco_trans_1_4"/>
    <property type="match status" value="1"/>
</dbReference>
<organism evidence="1 2">
    <name type="scientific">Sulfidibacter corallicola</name>
    <dbReference type="NCBI Taxonomy" id="2818388"/>
    <lineage>
        <taxon>Bacteria</taxon>
        <taxon>Pseudomonadati</taxon>
        <taxon>Acidobacteriota</taxon>
        <taxon>Holophagae</taxon>
        <taxon>Acanthopleuribacterales</taxon>
        <taxon>Acanthopleuribacteraceae</taxon>
        <taxon>Sulfidibacter</taxon>
    </lineage>
</organism>
<sequence length="429" mass="49452">MHFDAAVRHVHRRTRSERSRAVRQRLLTAYEHPDNLIGVLDLRLKRRYDVILIDQGYGGVWVNTVQIFKMLRRKVRTLLISPVKPLFEDDDRGDVLTLEDLRQDWPELSYFSFVHLVRGVIATLKTDLLLISHRSQSLFLFDLVGNQPTVIYCDGFCDPRFALGRAMAPGIRNEALLRELFFVLAASPPSFFGILSDPSKSFALLTMGRRALCAARENWCWGEHQRQVMTAGLPHLNPPPKFVPPFIDTGIFRPSLVDRTKRVLFTTTMHNIDKKGLPELLKVMGRVSKLEVHCVVRQPEHLPKEVRRFGRRIQVQTLPRRRMIEAYHRVWFNCRVSREESSPVSILEAMACELPQIVSPAVARQIPIIEDGTTGFVIDPDDTNGFCRAVRTLLEDPKLRDCMGRACRERVLAYDLHRREDEVLRFVGN</sequence>
<dbReference type="PANTHER" id="PTHR12526:SF590">
    <property type="entry name" value="ALPHA-MALTOSE-1-PHOSPHATE SYNTHASE"/>
    <property type="match status" value="1"/>
</dbReference>
<dbReference type="RefSeq" id="WP_237378649.1">
    <property type="nucleotide sequence ID" value="NZ_CP071793.1"/>
</dbReference>
<dbReference type="PANTHER" id="PTHR12526">
    <property type="entry name" value="GLYCOSYLTRANSFERASE"/>
    <property type="match status" value="1"/>
</dbReference>
<dbReference type="GO" id="GO:0016757">
    <property type="term" value="F:glycosyltransferase activity"/>
    <property type="evidence" value="ECO:0007669"/>
    <property type="project" value="TreeGrafter"/>
</dbReference>
<dbReference type="KEGG" id="scor:J3U87_25730"/>
<reference evidence="1" key="1">
    <citation type="submission" date="2021-03" db="EMBL/GenBank/DDBJ databases">
        <title>Acanthopleuribacteraceae sp. M133.</title>
        <authorList>
            <person name="Wang G."/>
        </authorList>
    </citation>
    <scope>NUCLEOTIDE SEQUENCE</scope>
    <source>
        <strain evidence="1">M133</strain>
    </source>
</reference>
<dbReference type="SUPFAM" id="SSF53756">
    <property type="entry name" value="UDP-Glycosyltransferase/glycogen phosphorylase"/>
    <property type="match status" value="1"/>
</dbReference>
<dbReference type="Gene3D" id="3.40.50.2000">
    <property type="entry name" value="Glycogen Phosphorylase B"/>
    <property type="match status" value="2"/>
</dbReference>
<name>A0A8A4THH3_SULCO</name>
<protein>
    <submittedName>
        <fullName evidence="1">Glycosyltransferase family 4 protein</fullName>
    </submittedName>
</protein>
<dbReference type="EMBL" id="CP071793">
    <property type="protein sequence ID" value="QTD49000.1"/>
    <property type="molecule type" value="Genomic_DNA"/>
</dbReference>
<proteinExistence type="predicted"/>
<evidence type="ECO:0000313" key="2">
    <source>
        <dbReference type="Proteomes" id="UP000663929"/>
    </source>
</evidence>
<keyword evidence="2" id="KW-1185">Reference proteome</keyword>
<dbReference type="CDD" id="cd03801">
    <property type="entry name" value="GT4_PimA-like"/>
    <property type="match status" value="1"/>
</dbReference>
<dbReference type="AlphaFoldDB" id="A0A8A4THH3"/>
<gene>
    <name evidence="1" type="ORF">J3U87_25730</name>
</gene>
<evidence type="ECO:0000313" key="1">
    <source>
        <dbReference type="EMBL" id="QTD49000.1"/>
    </source>
</evidence>